<dbReference type="NCBIfam" id="TIGR03696">
    <property type="entry name" value="Rhs_assc_core"/>
    <property type="match status" value="1"/>
</dbReference>
<dbReference type="InterPro" id="IPR041508">
    <property type="entry name" value="TcC-like_repeat"/>
</dbReference>
<dbReference type="Gene3D" id="2.180.10.10">
    <property type="entry name" value="RHS repeat-associated core"/>
    <property type="match status" value="1"/>
</dbReference>
<sequence length="1016" mass="111347">MKNFVHSNTPSVTVLDNRGQTVREIAWYRHPDTPQVTDERITGYQYDAQGALTQSIDPRFYERQQTASDKNAITPNLIRLSSLSKKVLRTQSVDAGTSVALHDVAGRPVLAVSANGVSRTFQYESDNLPGRLLSITEQVKGENACITERLIWSGNTPAEKGNNLAGQCVVHYDPTGMNQTNSISLTGIPLSITQQLLKDDREANWQGMDESGWKNVLAPEKFTSVSTTDATGTVLTSTDAAGNKQRIAYDVAGLLQGSWLALRGKQEQVIIKSLTYSAASQKLREEHGNGIVTTYTHEPETQRIIGIKTERPSGHAAGEKILQNLRYEYDPVGNVLKSTNDAEITRFWRNQKIVPENTYTYDSLYQLVSVTGREMANIGRQKNQLPIPALIDNNTYTNYSRTYDYDRGGNLTRIRHNSPITDNNYTTNMTVSDHSNRAVLEELAKDPTKVDMLFTPGGHQTRLVPGQDLCWTPRDELQQVILVNRENTTPDQEFYRYDADSQRVIKTHIQKTGNSEQIQRTLYLPELEWRTTYSGNTLKEFLQVITVGEAGQAQVRVLHWETGKPADISNDQLRYSYGNLIGSSGLELDSDGQIISQEEYYPYGGTAVWAARSQSEADYKTVRYSGKERDVTGLYYYGYRYYQSWTGRWLSVDPEGEVDGLNLFRMCRNNPIVFSDPDGRFPGQGVLAWIGKKAYRRAVNTTTEHLLEQGASFDTFLKLNRGLRSFVLGVGMASLGVKAATIAGATPWGIVGAAIGGFVSGAVMGFFANNISEKIGEVLSYLTRKRSVPVQIGAFAITSLVTSALFNSSSTGTAISVGTAVTVGGLMALAGEHNTGMAISIATPAGQGTLDTLRPGNVSAPERLGALSGAIIGGILLGRHQGSSELGERAAIGAMYGARWGRLIGNLWDGPYRFIGRLLLRRGISSAVSHAVSSRGWFGRMIGESVGRNISEVLLPYSRTPSEWVGAAIGGTAAAAHHAVGEDVANAASRVTWSGFKRAFNNFFFNASARHNESEA</sequence>
<dbReference type="RefSeq" id="WP_047963134.1">
    <property type="nucleotide sequence ID" value="NZ_CAWMBG010000056.1"/>
</dbReference>
<protein>
    <submittedName>
        <fullName evidence="1">Insecticidal toxin complex (Tc) protein C</fullName>
    </submittedName>
</protein>
<dbReference type="InterPro" id="IPR050708">
    <property type="entry name" value="T6SS_VgrG/RHS"/>
</dbReference>
<dbReference type="STRING" id="880157.AB204_09495"/>
<proteinExistence type="predicted"/>
<gene>
    <name evidence="1" type="ORF">AB204_09495</name>
</gene>
<accession>A0A0J5FTT1</accession>
<name>A0A0J5FTT1_9GAMM</name>
<dbReference type="Pfam" id="PF18807">
    <property type="entry name" value="TTc_toxin_rep"/>
    <property type="match status" value="1"/>
</dbReference>
<dbReference type="PATRIC" id="fig|880157.4.peg.2010"/>
<dbReference type="InterPro" id="IPR022385">
    <property type="entry name" value="Rhs_assc_core"/>
</dbReference>
<evidence type="ECO:0000313" key="2">
    <source>
        <dbReference type="Proteomes" id="UP000036277"/>
    </source>
</evidence>
<dbReference type="AlphaFoldDB" id="A0A0J5FTT1"/>
<dbReference type="EMBL" id="LFCV01000056">
    <property type="protein sequence ID" value="KMJ45347.1"/>
    <property type="molecule type" value="Genomic_DNA"/>
</dbReference>
<keyword evidence="2" id="KW-1185">Reference proteome</keyword>
<dbReference type="PANTHER" id="PTHR32305">
    <property type="match status" value="1"/>
</dbReference>
<dbReference type="PANTHER" id="PTHR32305:SF15">
    <property type="entry name" value="PROTEIN RHSA-RELATED"/>
    <property type="match status" value="1"/>
</dbReference>
<evidence type="ECO:0000313" key="1">
    <source>
        <dbReference type="EMBL" id="KMJ45347.1"/>
    </source>
</evidence>
<dbReference type="Proteomes" id="UP000036277">
    <property type="component" value="Unassembled WGS sequence"/>
</dbReference>
<comment type="caution">
    <text evidence="1">The sequence shown here is derived from an EMBL/GenBank/DDBJ whole genome shotgun (WGS) entry which is preliminary data.</text>
</comment>
<organism evidence="1 2">
    <name type="scientific">Xenorhabdus khoisanae</name>
    <dbReference type="NCBI Taxonomy" id="880157"/>
    <lineage>
        <taxon>Bacteria</taxon>
        <taxon>Pseudomonadati</taxon>
        <taxon>Pseudomonadota</taxon>
        <taxon>Gammaproteobacteria</taxon>
        <taxon>Enterobacterales</taxon>
        <taxon>Morganellaceae</taxon>
        <taxon>Xenorhabdus</taxon>
    </lineage>
</organism>
<dbReference type="OrthoDB" id="8596416at2"/>
<reference evidence="1 2" key="1">
    <citation type="submission" date="2015-06" db="EMBL/GenBank/DDBJ databases">
        <title>Draft Whole-Genome Sequence of the Entomopathogenic Bacterium Xenorhabdus khoisanae.</title>
        <authorList>
            <person name="Naidoo S."/>
            <person name="Featherston J."/>
            <person name="Gray V.M."/>
        </authorList>
    </citation>
    <scope>NUCLEOTIDE SEQUENCE [LARGE SCALE GENOMIC DNA]</scope>
    <source>
        <strain evidence="1 2">MCB</strain>
    </source>
</reference>